<comment type="caution">
    <text evidence="1">The sequence shown here is derived from an EMBL/GenBank/DDBJ whole genome shotgun (WGS) entry which is preliminary data.</text>
</comment>
<evidence type="ECO:0000313" key="1">
    <source>
        <dbReference type="EMBL" id="KAJ1365660.1"/>
    </source>
</evidence>
<dbReference type="AlphaFoldDB" id="A0AAD5MW61"/>
<proteinExistence type="predicted"/>
<keyword evidence="2" id="KW-1185">Reference proteome</keyword>
<protein>
    <submittedName>
        <fullName evidence="1">Uncharacterized protein</fullName>
    </submittedName>
</protein>
<accession>A0AAD5MW61</accession>
<name>A0AAD5MW61_PARTN</name>
<organism evidence="1 2">
    <name type="scientific">Parelaphostrongylus tenuis</name>
    <name type="common">Meningeal worm</name>
    <dbReference type="NCBI Taxonomy" id="148309"/>
    <lineage>
        <taxon>Eukaryota</taxon>
        <taxon>Metazoa</taxon>
        <taxon>Ecdysozoa</taxon>
        <taxon>Nematoda</taxon>
        <taxon>Chromadorea</taxon>
        <taxon>Rhabditida</taxon>
        <taxon>Rhabditina</taxon>
        <taxon>Rhabditomorpha</taxon>
        <taxon>Strongyloidea</taxon>
        <taxon>Metastrongylidae</taxon>
        <taxon>Parelaphostrongylus</taxon>
    </lineage>
</organism>
<sequence length="82" mass="8918">MDDELSICIIVYQTPTIGSRHALDSMKLVQSFECTSGSYSTLQSSTDVNQCSILRDRLSAPEGSEAMVKPVCEVDRAVNSVC</sequence>
<reference evidence="1" key="1">
    <citation type="submission" date="2021-06" db="EMBL/GenBank/DDBJ databases">
        <title>Parelaphostrongylus tenuis whole genome reference sequence.</title>
        <authorList>
            <person name="Garwood T.J."/>
            <person name="Larsen P.A."/>
            <person name="Fountain-Jones N.M."/>
            <person name="Garbe J.R."/>
            <person name="Macchietto M.G."/>
            <person name="Kania S.A."/>
            <person name="Gerhold R.W."/>
            <person name="Richards J.E."/>
            <person name="Wolf T.M."/>
        </authorList>
    </citation>
    <scope>NUCLEOTIDE SEQUENCE</scope>
    <source>
        <strain evidence="1">MNPRO001-30</strain>
        <tissue evidence="1">Meninges</tissue>
    </source>
</reference>
<evidence type="ECO:0000313" key="2">
    <source>
        <dbReference type="Proteomes" id="UP001196413"/>
    </source>
</evidence>
<dbReference type="Proteomes" id="UP001196413">
    <property type="component" value="Unassembled WGS sequence"/>
</dbReference>
<gene>
    <name evidence="1" type="ORF">KIN20_026060</name>
</gene>
<dbReference type="EMBL" id="JAHQIW010005322">
    <property type="protein sequence ID" value="KAJ1365660.1"/>
    <property type="molecule type" value="Genomic_DNA"/>
</dbReference>